<feature type="binding site" evidence="1">
    <location>
        <position position="316"/>
    </location>
    <ligand>
        <name>S-adenosyl-L-methionine</name>
        <dbReference type="ChEBI" id="CHEBI:59789"/>
    </ligand>
</feature>
<gene>
    <name evidence="1" type="primary">EFM6</name>
    <name evidence="3" type="ORF">FALBO_14309</name>
</gene>
<feature type="binding site" evidence="1">
    <location>
        <begin position="235"/>
        <end position="237"/>
    </location>
    <ligand>
        <name>S-adenosyl-L-methionine</name>
        <dbReference type="ChEBI" id="CHEBI:59789"/>
    </ligand>
</feature>
<comment type="similarity">
    <text evidence="1">Belongs to the class I-like SAM-binding methyltransferase superfamily. METTL21 family. EFM6 subfamily.</text>
</comment>
<dbReference type="EC" id="2.1.1.-" evidence="1"/>
<dbReference type="OrthoDB" id="407325at2759"/>
<dbReference type="InterPro" id="IPR029063">
    <property type="entry name" value="SAM-dependent_MTases_sf"/>
</dbReference>
<keyword evidence="1" id="KW-0963">Cytoplasm</keyword>
<comment type="subcellular location">
    <subcellularLocation>
        <location evidence="1">Cytoplasm</location>
    </subcellularLocation>
</comment>
<evidence type="ECO:0000313" key="3">
    <source>
        <dbReference type="EMBL" id="KAF4458944.1"/>
    </source>
</evidence>
<feature type="binding site" evidence="1">
    <location>
        <position position="181"/>
    </location>
    <ligand>
        <name>S-adenosyl-L-methionine</name>
        <dbReference type="ChEBI" id="CHEBI:59789"/>
    </ligand>
</feature>
<dbReference type="Gene3D" id="3.40.50.150">
    <property type="entry name" value="Vaccinia Virus protein VP39"/>
    <property type="match status" value="1"/>
</dbReference>
<dbReference type="SUPFAM" id="SSF53335">
    <property type="entry name" value="S-adenosyl-L-methionine-dependent methyltransferases"/>
    <property type="match status" value="1"/>
</dbReference>
<feature type="binding site" evidence="1">
    <location>
        <position position="288"/>
    </location>
    <ligand>
        <name>S-adenosyl-L-methionine</name>
        <dbReference type="ChEBI" id="CHEBI:59789"/>
    </ligand>
</feature>
<dbReference type="Proteomes" id="UP000554235">
    <property type="component" value="Unassembled WGS sequence"/>
</dbReference>
<evidence type="ECO:0000256" key="1">
    <source>
        <dbReference type="HAMAP-Rule" id="MF_03198"/>
    </source>
</evidence>
<dbReference type="AlphaFoldDB" id="A0A8H4L0D4"/>
<dbReference type="InterPro" id="IPR019410">
    <property type="entry name" value="Methyltransf_16"/>
</dbReference>
<proteinExistence type="inferred from homology"/>
<dbReference type="GO" id="GO:0005829">
    <property type="term" value="C:cytosol"/>
    <property type="evidence" value="ECO:0007669"/>
    <property type="project" value="TreeGrafter"/>
</dbReference>
<name>A0A8H4L0D4_9HYPO</name>
<dbReference type="PANTHER" id="PTHR14614">
    <property type="entry name" value="HEPATOCELLULAR CARCINOMA-ASSOCIATED ANTIGEN"/>
    <property type="match status" value="1"/>
</dbReference>
<feature type="compositionally biased region" description="Basic and acidic residues" evidence="2">
    <location>
        <begin position="1"/>
        <end position="16"/>
    </location>
</feature>
<dbReference type="GO" id="GO:0016279">
    <property type="term" value="F:protein-lysine N-methyltransferase activity"/>
    <property type="evidence" value="ECO:0007669"/>
    <property type="project" value="UniProtKB-UniRule"/>
</dbReference>
<dbReference type="InterPro" id="IPR033684">
    <property type="entry name" value="EFM6"/>
</dbReference>
<sequence length="413" mass="44936">MIAGKTAEEKRSEERGAAGGRQVTLKVKGPAGNDSGKSEVIQSRHSQTVSDFNSHFHHSTLAITSLLASPRPLPSHYHPFHSPLSLAPAVLTDKNQLFPASSISLTLSYSTPAARLPIPPVSAMSSPPSSPLMDPVAISEDLTPLPTLKAIGAAHVNFDGVLSQPIKLREDVRSGCGGQTWPAGMLLGKHMLRYHKDRLSNARIALFLARADSVRGTQERSRLANLVGILRLELGAGGGLIGLAVALECELQNPLLVTDQIEMLELMQHNIKLNALQDKAKAMVLNCWLANGACAHRGEPLPTTVLDQKPDVILAGECVYFEPAFPLLMSTLKTLLELNPAAVVYFCFKKRRRADMNFVKMAKKAFKVEEVFDEDRPVFQRQGLFLFSFTSRTSQGETRLAMNSNGRAKSVSS</sequence>
<dbReference type="EMBL" id="JAADYS010002308">
    <property type="protein sequence ID" value="KAF4458944.1"/>
    <property type="molecule type" value="Genomic_DNA"/>
</dbReference>
<keyword evidence="1 3" id="KW-0808">Transferase</keyword>
<keyword evidence="1" id="KW-0949">S-adenosyl-L-methionine</keyword>
<organism evidence="3 4">
    <name type="scientific">Fusarium albosuccineum</name>
    <dbReference type="NCBI Taxonomy" id="1237068"/>
    <lineage>
        <taxon>Eukaryota</taxon>
        <taxon>Fungi</taxon>
        <taxon>Dikarya</taxon>
        <taxon>Ascomycota</taxon>
        <taxon>Pezizomycotina</taxon>
        <taxon>Sordariomycetes</taxon>
        <taxon>Hypocreomycetidae</taxon>
        <taxon>Hypocreales</taxon>
        <taxon>Nectriaceae</taxon>
        <taxon>Fusarium</taxon>
        <taxon>Fusarium decemcellulare species complex</taxon>
    </lineage>
</organism>
<accession>A0A8H4L0D4</accession>
<reference evidence="3 4" key="1">
    <citation type="submission" date="2020-01" db="EMBL/GenBank/DDBJ databases">
        <title>Identification and distribution of gene clusters putatively required for synthesis of sphingolipid metabolism inhibitors in phylogenetically diverse species of the filamentous fungus Fusarium.</title>
        <authorList>
            <person name="Kim H.-S."/>
            <person name="Busman M."/>
            <person name="Brown D.W."/>
            <person name="Divon H."/>
            <person name="Uhlig S."/>
            <person name="Proctor R.H."/>
        </authorList>
    </citation>
    <scope>NUCLEOTIDE SEQUENCE [LARGE SCALE GENOMIC DNA]</scope>
    <source>
        <strain evidence="3 4">NRRL 20459</strain>
    </source>
</reference>
<evidence type="ECO:0000313" key="4">
    <source>
        <dbReference type="Proteomes" id="UP000554235"/>
    </source>
</evidence>
<keyword evidence="1 3" id="KW-0489">Methyltransferase</keyword>
<dbReference type="Pfam" id="PF10294">
    <property type="entry name" value="Methyltransf_16"/>
    <property type="match status" value="1"/>
</dbReference>
<dbReference type="PANTHER" id="PTHR14614:SF152">
    <property type="entry name" value="PROTEIN-LYSINE N-METHYLTRANSFERASE EFM6"/>
    <property type="match status" value="1"/>
</dbReference>
<feature type="binding site" evidence="1">
    <location>
        <position position="259"/>
    </location>
    <ligand>
        <name>S-adenosyl-L-methionine</name>
        <dbReference type="ChEBI" id="CHEBI:59789"/>
    </ligand>
</feature>
<evidence type="ECO:0000256" key="2">
    <source>
        <dbReference type="SAM" id="MobiDB-lite"/>
    </source>
</evidence>
<feature type="region of interest" description="Disordered" evidence="2">
    <location>
        <begin position="1"/>
        <end position="44"/>
    </location>
</feature>
<comment type="function">
    <text evidence="1">S-adenosyl-L-methionine-dependent protein-lysine N-methyltransferase that methylates elongation factor 1-alpha.</text>
</comment>
<dbReference type="HAMAP" id="MF_03198">
    <property type="entry name" value="Methyltr_EFM6"/>
    <property type="match status" value="1"/>
</dbReference>
<comment type="caution">
    <text evidence="3">The sequence shown here is derived from an EMBL/GenBank/DDBJ whole genome shotgun (WGS) entry which is preliminary data.</text>
</comment>
<dbReference type="GO" id="GO:0032259">
    <property type="term" value="P:methylation"/>
    <property type="evidence" value="ECO:0007669"/>
    <property type="project" value="UniProtKB-KW"/>
</dbReference>
<keyword evidence="4" id="KW-1185">Reference proteome</keyword>
<protein>
    <recommendedName>
        <fullName evidence="1">Protein-lysine N-methyltransferase EFM6</fullName>
        <ecNumber evidence="1">2.1.1.-</ecNumber>
    </recommendedName>
    <alternativeName>
        <fullName evidence="1">Elongation factor methyltransferase 6</fullName>
    </alternativeName>
</protein>